<sequence>MRADTLKAYGAIHTWVGIVGGFALFIGFLCGALTIFHKEIGYWERLGERHAAPAGNDDAQRLIDALLRAQPAARQAFWLILPNDEEPSPRVFWRAAQQWKQARLAPSGASGAAPGLLEAEPRPGLADLIDTLHYSLALPGVGLYLMGVVALLYGLALISGLIVHLPRISRDLFALRPGANLKRFWQDAHNALGLLSLPFHLVFAITGAILCLATPLIMVFNGLVYQQQLNAALPAIDGVVPEHRFAAAAGRPLSVARLTHRIAGVAPALKPTALGFVRYGEPTGAVEIRGESRHTLGTLAAVGLRLNDGAVLADQSVGRRDLNHALRSGVYGLHFGSYGGLPVRWLYFALGLAGAGLVYTGNLLWLESRRKRHVARQTRASRVMASITVGVYLGSCLGIAAAFASALAAPQVSSLAPFLSGLLFALALALCCSPARAAITLLTLIAIACAATPLLDAALTPDNLIHSFMQSNWRLAGIDSAALAAAAAFALAARVTWRRACHGDPCSIWALPRQSASPGACPIDAGERHRR</sequence>
<dbReference type="Pfam" id="PF03929">
    <property type="entry name" value="PepSY_TM"/>
    <property type="match status" value="1"/>
</dbReference>
<organism evidence="2 3">
    <name type="scientific">Pandoraea thiooxydans</name>
    <dbReference type="NCBI Taxonomy" id="445709"/>
    <lineage>
        <taxon>Bacteria</taxon>
        <taxon>Pseudomonadati</taxon>
        <taxon>Pseudomonadota</taxon>
        <taxon>Betaproteobacteria</taxon>
        <taxon>Burkholderiales</taxon>
        <taxon>Burkholderiaceae</taxon>
        <taxon>Pandoraea</taxon>
    </lineage>
</organism>
<evidence type="ECO:0008006" key="4">
    <source>
        <dbReference type="Google" id="ProtNLM"/>
    </source>
</evidence>
<dbReference type="InterPro" id="IPR005625">
    <property type="entry name" value="PepSY-ass_TM"/>
</dbReference>
<reference evidence="3" key="1">
    <citation type="submission" date="2015-06" db="EMBL/GenBank/DDBJ databases">
        <authorList>
            <person name="Lim Y.L."/>
            <person name="Ee R."/>
            <person name="Yong D."/>
            <person name="How K.Y."/>
            <person name="Yin W.F."/>
            <person name="Chan K.G."/>
        </authorList>
    </citation>
    <scope>NUCLEOTIDE SEQUENCE [LARGE SCALE GENOMIC DNA]</scope>
    <source>
        <strain evidence="3">DSM 25325</strain>
    </source>
</reference>
<dbReference type="EMBL" id="CP011568">
    <property type="protein sequence ID" value="AKJ68139.1"/>
    <property type="molecule type" value="Genomic_DNA"/>
</dbReference>
<dbReference type="PATRIC" id="fig|445709.3.peg.1679"/>
<accession>A0A0G3EQ32</accession>
<proteinExistence type="predicted"/>
<keyword evidence="1" id="KW-1133">Transmembrane helix</keyword>
<dbReference type="RefSeq" id="WP_047213959.1">
    <property type="nucleotide sequence ID" value="NZ_CP011568.3"/>
</dbReference>
<dbReference type="AlphaFoldDB" id="A0A0G3EQ32"/>
<dbReference type="PANTHER" id="PTHR34219">
    <property type="entry name" value="IRON-REGULATED INNER MEMBRANE PROTEIN-RELATED"/>
    <property type="match status" value="1"/>
</dbReference>
<dbReference type="Proteomes" id="UP000036700">
    <property type="component" value="Chromosome"/>
</dbReference>
<evidence type="ECO:0000256" key="1">
    <source>
        <dbReference type="SAM" id="Phobius"/>
    </source>
</evidence>
<dbReference type="PANTHER" id="PTHR34219:SF9">
    <property type="entry name" value="IRON-REGULATED INNER MEMBRANE PROTEIN"/>
    <property type="match status" value="1"/>
</dbReference>
<protein>
    <recommendedName>
        <fullName evidence="4">PepSY domain-containing protein</fullName>
    </recommendedName>
</protein>
<feature type="transmembrane region" description="Helical" evidence="1">
    <location>
        <begin position="387"/>
        <end position="408"/>
    </location>
</feature>
<feature type="transmembrane region" description="Helical" evidence="1">
    <location>
        <begin position="12"/>
        <end position="36"/>
    </location>
</feature>
<gene>
    <name evidence="2" type="ORF">ABW99_07865</name>
</gene>
<evidence type="ECO:0000313" key="3">
    <source>
        <dbReference type="Proteomes" id="UP000036700"/>
    </source>
</evidence>
<feature type="transmembrane region" description="Helical" evidence="1">
    <location>
        <begin position="345"/>
        <end position="366"/>
    </location>
</feature>
<keyword evidence="3" id="KW-1185">Reference proteome</keyword>
<keyword evidence="1" id="KW-0812">Transmembrane</keyword>
<name>A0A0G3EQ32_9BURK</name>
<feature type="transmembrane region" description="Helical" evidence="1">
    <location>
        <begin position="475"/>
        <end position="493"/>
    </location>
</feature>
<evidence type="ECO:0000313" key="2">
    <source>
        <dbReference type="EMBL" id="AKJ68139.1"/>
    </source>
</evidence>
<keyword evidence="1" id="KW-0472">Membrane</keyword>
<dbReference type="KEGG" id="ptx:ABW99_07865"/>
<feature type="transmembrane region" description="Helical" evidence="1">
    <location>
        <begin position="192"/>
        <end position="220"/>
    </location>
</feature>
<dbReference type="STRING" id="445709.ABW99_07865"/>
<feature type="transmembrane region" description="Helical" evidence="1">
    <location>
        <begin position="414"/>
        <end position="431"/>
    </location>
</feature>
<feature type="transmembrane region" description="Helical" evidence="1">
    <location>
        <begin position="438"/>
        <end position="455"/>
    </location>
</feature>
<feature type="transmembrane region" description="Helical" evidence="1">
    <location>
        <begin position="141"/>
        <end position="163"/>
    </location>
</feature>